<keyword evidence="2" id="KW-1185">Reference proteome</keyword>
<evidence type="ECO:0000313" key="1">
    <source>
        <dbReference type="EMBL" id="KAJ6756437.1"/>
    </source>
</evidence>
<reference evidence="1" key="1">
    <citation type="submission" date="2022-11" db="EMBL/GenBank/DDBJ databases">
        <authorList>
            <person name="Hyden B.L."/>
            <person name="Feng K."/>
            <person name="Yates T."/>
            <person name="Jawdy S."/>
            <person name="Smart L.B."/>
            <person name="Muchero W."/>
        </authorList>
    </citation>
    <scope>NUCLEOTIDE SEQUENCE</scope>
    <source>
        <tissue evidence="1">Shoot tip</tissue>
    </source>
</reference>
<evidence type="ECO:0000313" key="2">
    <source>
        <dbReference type="Proteomes" id="UP001151532"/>
    </source>
</evidence>
<comment type="caution">
    <text evidence="1">The sequence shown here is derived from an EMBL/GenBank/DDBJ whole genome shotgun (WGS) entry which is preliminary data.</text>
</comment>
<accession>A0A9Q0VX69</accession>
<reference evidence="1" key="2">
    <citation type="journal article" date="2023" name="Int. J. Mol. Sci.">
        <title>De Novo Assembly and Annotation of 11 Diverse Shrub Willow (Salix) Genomes Reveals Novel Gene Organization in Sex-Linked Regions.</title>
        <authorList>
            <person name="Hyden B."/>
            <person name="Feng K."/>
            <person name="Yates T.B."/>
            <person name="Jawdy S."/>
            <person name="Cereghino C."/>
            <person name="Smart L.B."/>
            <person name="Muchero W."/>
        </authorList>
    </citation>
    <scope>NUCLEOTIDE SEQUENCE</scope>
    <source>
        <tissue evidence="1">Shoot tip</tissue>
    </source>
</reference>
<dbReference type="Proteomes" id="UP001151532">
    <property type="component" value="Chromosome 16"/>
</dbReference>
<dbReference type="EMBL" id="JAPFFK010000007">
    <property type="protein sequence ID" value="KAJ6756437.1"/>
    <property type="molecule type" value="Genomic_DNA"/>
</dbReference>
<name>A0A9Q0VX69_SALPP</name>
<protein>
    <submittedName>
        <fullName evidence="1">Uncharacterized protein</fullName>
    </submittedName>
</protein>
<proteinExistence type="predicted"/>
<gene>
    <name evidence="1" type="ORF">OIU79_028763</name>
</gene>
<dbReference type="AlphaFoldDB" id="A0A9Q0VX69"/>
<organism evidence="1 2">
    <name type="scientific">Salix purpurea</name>
    <name type="common">Purple osier willow</name>
    <dbReference type="NCBI Taxonomy" id="77065"/>
    <lineage>
        <taxon>Eukaryota</taxon>
        <taxon>Viridiplantae</taxon>
        <taxon>Streptophyta</taxon>
        <taxon>Embryophyta</taxon>
        <taxon>Tracheophyta</taxon>
        <taxon>Spermatophyta</taxon>
        <taxon>Magnoliopsida</taxon>
        <taxon>eudicotyledons</taxon>
        <taxon>Gunneridae</taxon>
        <taxon>Pentapetalae</taxon>
        <taxon>rosids</taxon>
        <taxon>fabids</taxon>
        <taxon>Malpighiales</taxon>
        <taxon>Salicaceae</taxon>
        <taxon>Saliceae</taxon>
        <taxon>Salix</taxon>
    </lineage>
</organism>
<sequence>MMEHPALSVYMFPYLSPRFVAVAKDITFGGWMAFYMSRSISNGKGQETSPIYRYCPVEPFCMDNKCPMAWMIGLKCCPIEPLADTSIRGATWISLSGSFKHEHISSSLSSCLGKMQHFLYRAPFFQTNSDDQVLNEDNFSPISFSLPPVQDSGTNIWILIRVDRAHPESSHVIVISTGKQDVALFETA</sequence>